<evidence type="ECO:0000313" key="2">
    <source>
        <dbReference type="Proteomes" id="UP001344817"/>
    </source>
</evidence>
<dbReference type="Proteomes" id="UP001344817">
    <property type="component" value="Unassembled WGS sequence"/>
</dbReference>
<evidence type="ECO:0000313" key="1">
    <source>
        <dbReference type="EMBL" id="MEE3928531.1"/>
    </source>
</evidence>
<dbReference type="RefSeq" id="WP_330500944.1">
    <property type="nucleotide sequence ID" value="NZ_JAZDWZ010000009.1"/>
</dbReference>
<reference evidence="1" key="1">
    <citation type="submission" date="2024-01" db="EMBL/GenBank/DDBJ databases">
        <title>Genome sequence of Mycoplasma ciconiae type strain DSM 25251.</title>
        <authorList>
            <person name="Spergser J."/>
        </authorList>
    </citation>
    <scope>NUCLEOTIDE SEQUENCE [LARGE SCALE GENOMIC DNA]</scope>
    <source>
        <strain evidence="1">DSM 25251</strain>
    </source>
</reference>
<organism evidence="1 2">
    <name type="scientific">Mycoplasmopsis ciconiae</name>
    <dbReference type="NCBI Taxonomy" id="561067"/>
    <lineage>
        <taxon>Bacteria</taxon>
        <taxon>Bacillati</taxon>
        <taxon>Mycoplasmatota</taxon>
        <taxon>Mycoplasmoidales</taxon>
        <taxon>Metamycoplasmataceae</taxon>
        <taxon>Mycoplasmopsis</taxon>
    </lineage>
</organism>
<sequence length="104" mass="12012">MSEAHFSFEQDCTALESQEDSHLSFEHSSAFLSHVLAIVHSLLLSHDFDKEQSFLSLSHELCIEHDFSFEHDFSIFNSPFLAQSLQENNLFSVSQDFPSKQLRF</sequence>
<gene>
    <name evidence="1" type="ORF">V2E24_02990</name>
</gene>
<dbReference type="EMBL" id="JAZDWZ010000009">
    <property type="protein sequence ID" value="MEE3928531.1"/>
    <property type="molecule type" value="Genomic_DNA"/>
</dbReference>
<comment type="caution">
    <text evidence="1">The sequence shown here is derived from an EMBL/GenBank/DDBJ whole genome shotgun (WGS) entry which is preliminary data.</text>
</comment>
<proteinExistence type="predicted"/>
<accession>A0ABU7MN83</accession>
<name>A0ABU7MN83_9BACT</name>
<keyword evidence="2" id="KW-1185">Reference proteome</keyword>
<protein>
    <submittedName>
        <fullName evidence="1">Uncharacterized protein</fullName>
    </submittedName>
</protein>